<evidence type="ECO:0000313" key="2">
    <source>
        <dbReference type="Proteomes" id="UP000799437"/>
    </source>
</evidence>
<protein>
    <submittedName>
        <fullName evidence="1">Uncharacterized protein</fullName>
    </submittedName>
</protein>
<dbReference type="GeneID" id="54488478"/>
<dbReference type="Proteomes" id="UP000799437">
    <property type="component" value="Unassembled WGS sequence"/>
</dbReference>
<organism evidence="1 2">
    <name type="scientific">Pseudovirgaria hyperparasitica</name>
    <dbReference type="NCBI Taxonomy" id="470096"/>
    <lineage>
        <taxon>Eukaryota</taxon>
        <taxon>Fungi</taxon>
        <taxon>Dikarya</taxon>
        <taxon>Ascomycota</taxon>
        <taxon>Pezizomycotina</taxon>
        <taxon>Dothideomycetes</taxon>
        <taxon>Dothideomycetes incertae sedis</taxon>
        <taxon>Acrospermales</taxon>
        <taxon>Acrospermaceae</taxon>
        <taxon>Pseudovirgaria</taxon>
    </lineage>
</organism>
<dbReference type="EMBL" id="ML996578">
    <property type="protein sequence ID" value="KAF2755167.1"/>
    <property type="molecule type" value="Genomic_DNA"/>
</dbReference>
<gene>
    <name evidence="1" type="ORF">EJ05DRAFT_503474</name>
</gene>
<accession>A0A6A6W0R8</accession>
<evidence type="ECO:0000313" key="1">
    <source>
        <dbReference type="EMBL" id="KAF2755167.1"/>
    </source>
</evidence>
<sequence>MDGIVQTISSSFILARAEDADVMRAMMMSFGRAWSPSYSSKSSAGLARPIPSDPVQLQQEPINSMDALNFLVAQTTAISNTMRLPSVRPAYHSRYTIDVVFGPSHEARSRPANAMIRTPEIQHISLILAGLGPQCLTLRDGRAERFDLDFMHLSLFPVKLRQDQSI</sequence>
<keyword evidence="2" id="KW-1185">Reference proteome</keyword>
<name>A0A6A6W0R8_9PEZI</name>
<proteinExistence type="predicted"/>
<reference evidence="1" key="1">
    <citation type="journal article" date="2020" name="Stud. Mycol.">
        <title>101 Dothideomycetes genomes: a test case for predicting lifestyles and emergence of pathogens.</title>
        <authorList>
            <person name="Haridas S."/>
            <person name="Albert R."/>
            <person name="Binder M."/>
            <person name="Bloem J."/>
            <person name="Labutti K."/>
            <person name="Salamov A."/>
            <person name="Andreopoulos B."/>
            <person name="Baker S."/>
            <person name="Barry K."/>
            <person name="Bills G."/>
            <person name="Bluhm B."/>
            <person name="Cannon C."/>
            <person name="Castanera R."/>
            <person name="Culley D."/>
            <person name="Daum C."/>
            <person name="Ezra D."/>
            <person name="Gonzalez J."/>
            <person name="Henrissat B."/>
            <person name="Kuo A."/>
            <person name="Liang C."/>
            <person name="Lipzen A."/>
            <person name="Lutzoni F."/>
            <person name="Magnuson J."/>
            <person name="Mondo S."/>
            <person name="Nolan M."/>
            <person name="Ohm R."/>
            <person name="Pangilinan J."/>
            <person name="Park H.-J."/>
            <person name="Ramirez L."/>
            <person name="Alfaro M."/>
            <person name="Sun H."/>
            <person name="Tritt A."/>
            <person name="Yoshinaga Y."/>
            <person name="Zwiers L.-H."/>
            <person name="Turgeon B."/>
            <person name="Goodwin S."/>
            <person name="Spatafora J."/>
            <person name="Crous P."/>
            <person name="Grigoriev I."/>
        </authorList>
    </citation>
    <scope>NUCLEOTIDE SEQUENCE</scope>
    <source>
        <strain evidence="1">CBS 121739</strain>
    </source>
</reference>
<dbReference type="AlphaFoldDB" id="A0A6A6W0R8"/>
<dbReference type="RefSeq" id="XP_033597618.1">
    <property type="nucleotide sequence ID" value="XM_033747424.1"/>
</dbReference>